<protein>
    <submittedName>
        <fullName evidence="1">Uncharacterized protein</fullName>
    </submittedName>
</protein>
<sequence>MDKINSLPAKKVIKALEKIGNDAKITREEWLELIKTV</sequence>
<evidence type="ECO:0000313" key="2">
    <source>
        <dbReference type="Proteomes" id="UP000027153"/>
    </source>
</evidence>
<keyword evidence="2" id="KW-1185">Reference proteome</keyword>
<proteinExistence type="predicted"/>
<accession>A0A062V093</accession>
<evidence type="ECO:0000313" key="1">
    <source>
        <dbReference type="EMBL" id="KCZ72561.1"/>
    </source>
</evidence>
<reference evidence="1 2" key="1">
    <citation type="journal article" date="2013" name="Nature">
        <title>Anaerobic oxidation of methane coupled to nitrate reduction in a novel archaeal lineage.</title>
        <authorList>
            <person name="Haroon M.F."/>
            <person name="Hu S."/>
            <person name="Shi Y."/>
            <person name="Imelfort M."/>
            <person name="Keller J."/>
            <person name="Hugenholtz P."/>
            <person name="Yuan Z."/>
            <person name="Tyson G.W."/>
        </authorList>
    </citation>
    <scope>NUCLEOTIDE SEQUENCE [LARGE SCALE GENOMIC DNA]</scope>
    <source>
        <strain evidence="1 2">ANME-2d</strain>
    </source>
</reference>
<name>A0A062V093_9EURY</name>
<gene>
    <name evidence="1" type="ORF">ANME2D_00990</name>
</gene>
<organism evidence="1 2">
    <name type="scientific">Candidatus Methanoperedens nitratireducens</name>
    <dbReference type="NCBI Taxonomy" id="1392998"/>
    <lineage>
        <taxon>Archaea</taxon>
        <taxon>Methanobacteriati</taxon>
        <taxon>Methanobacteriota</taxon>
        <taxon>Stenosarchaea group</taxon>
        <taxon>Methanomicrobia</taxon>
        <taxon>Methanosarcinales</taxon>
        <taxon>ANME-2 cluster</taxon>
        <taxon>Candidatus Methanoperedentaceae</taxon>
        <taxon>Candidatus Methanoperedens</taxon>
    </lineage>
</organism>
<dbReference type="EMBL" id="JMIY01000002">
    <property type="protein sequence ID" value="KCZ72561.1"/>
    <property type="molecule type" value="Genomic_DNA"/>
</dbReference>
<dbReference type="Proteomes" id="UP000027153">
    <property type="component" value="Unassembled WGS sequence"/>
</dbReference>
<comment type="caution">
    <text evidence="1">The sequence shown here is derived from an EMBL/GenBank/DDBJ whole genome shotgun (WGS) entry which is preliminary data.</text>
</comment>
<dbReference type="AlphaFoldDB" id="A0A062V093"/>